<dbReference type="RefSeq" id="WP_158034194.1">
    <property type="nucleotide sequence ID" value="NZ_ML708620.1"/>
</dbReference>
<proteinExistence type="predicted"/>
<dbReference type="AlphaFoldDB" id="A0A5J5KW09"/>
<sequence length="141" mass="15097">MPEAPKATANVVLEATAGPEDDVVRVGYTAAAVDLLRELWHRHGPLMFHQSGGCCDGSAPMCFAAGEFRTGTADVLLGTAELTDDDGAVLGPLELWISREQFKVWKHTRLTIDAVAGRGSGFSLEAPTGRRFLVRSELCAI</sequence>
<accession>A0A5J5KW09</accession>
<evidence type="ECO:0000313" key="2">
    <source>
        <dbReference type="Proteomes" id="UP000325957"/>
    </source>
</evidence>
<reference evidence="1 2" key="1">
    <citation type="submission" date="2019-05" db="EMBL/GenBank/DDBJ databases">
        <title>Kocuria coralli sp. nov., a novel actinobacterium isolated from coral reef seawater.</title>
        <authorList>
            <person name="Li J."/>
        </authorList>
    </citation>
    <scope>NUCLEOTIDE SEQUENCE [LARGE SCALE GENOMIC DNA]</scope>
    <source>
        <strain evidence="1 2">SCSIO 13007</strain>
    </source>
</reference>
<dbReference type="InterPro" id="IPR008497">
    <property type="entry name" value="DUF779"/>
</dbReference>
<dbReference type="OrthoDB" id="3725739at2"/>
<organism evidence="1 2">
    <name type="scientific">Kocuria coralli</name>
    <dbReference type="NCBI Taxonomy" id="1461025"/>
    <lineage>
        <taxon>Bacteria</taxon>
        <taxon>Bacillati</taxon>
        <taxon>Actinomycetota</taxon>
        <taxon>Actinomycetes</taxon>
        <taxon>Micrococcales</taxon>
        <taxon>Micrococcaceae</taxon>
        <taxon>Kocuria</taxon>
    </lineage>
</organism>
<evidence type="ECO:0000313" key="1">
    <source>
        <dbReference type="EMBL" id="KAA9393774.1"/>
    </source>
</evidence>
<dbReference type="PIRSF" id="PIRSF009151">
    <property type="entry name" value="DUF779"/>
    <property type="match status" value="1"/>
</dbReference>
<dbReference type="EMBL" id="SZWF01000014">
    <property type="protein sequence ID" value="KAA9393774.1"/>
    <property type="molecule type" value="Genomic_DNA"/>
</dbReference>
<dbReference type="Pfam" id="PF05610">
    <property type="entry name" value="DUF779"/>
    <property type="match status" value="1"/>
</dbReference>
<name>A0A5J5KW09_9MICC</name>
<comment type="caution">
    <text evidence="1">The sequence shown here is derived from an EMBL/GenBank/DDBJ whole genome shotgun (WGS) entry which is preliminary data.</text>
</comment>
<protein>
    <submittedName>
        <fullName evidence="1">DUF779 domain-containing protein</fullName>
    </submittedName>
</protein>
<keyword evidence="2" id="KW-1185">Reference proteome</keyword>
<dbReference type="Proteomes" id="UP000325957">
    <property type="component" value="Unassembled WGS sequence"/>
</dbReference>
<gene>
    <name evidence="1" type="ORF">FCK90_10125</name>
</gene>